<accession>A0A6I6AEQ9</accession>
<dbReference type="KEGG" id="gim:F1728_20540"/>
<keyword evidence="2" id="KW-1185">Reference proteome</keyword>
<proteinExistence type="predicted"/>
<name>A0A6I6AEQ9_9PLAN</name>
<evidence type="ECO:0000313" key="1">
    <source>
        <dbReference type="EMBL" id="QGQ24933.1"/>
    </source>
</evidence>
<organism evidence="1 2">
    <name type="scientific">Gimesia benthica</name>
    <dbReference type="NCBI Taxonomy" id="2608982"/>
    <lineage>
        <taxon>Bacteria</taxon>
        <taxon>Pseudomonadati</taxon>
        <taxon>Planctomycetota</taxon>
        <taxon>Planctomycetia</taxon>
        <taxon>Planctomycetales</taxon>
        <taxon>Planctomycetaceae</taxon>
        <taxon>Gimesia</taxon>
    </lineage>
</organism>
<dbReference type="RefSeq" id="WP_155365657.1">
    <property type="nucleotide sequence ID" value="NZ_CP043930.1"/>
</dbReference>
<protein>
    <submittedName>
        <fullName evidence="1">Uncharacterized protein</fullName>
    </submittedName>
</protein>
<dbReference type="Proteomes" id="UP000427281">
    <property type="component" value="Chromosome"/>
</dbReference>
<evidence type="ECO:0000313" key="2">
    <source>
        <dbReference type="Proteomes" id="UP000427281"/>
    </source>
</evidence>
<sequence>MAFEVGAETDDYADMLGSGNTAGRTFFNTEAGRLNHCDILSPISDSHAGSGVTHDKTAQPQRCPHGFEKCATTMPAGKIIQIRCHEKTTD</sequence>
<dbReference type="AlphaFoldDB" id="A0A6I6AEQ9"/>
<reference evidence="1 2" key="1">
    <citation type="submission" date="2019-09" db="EMBL/GenBank/DDBJ databases">
        <title>Gimesia benthica sp. nov., a novel bacterium isolated from deep-sea water of the Northwest Indian Ocean.</title>
        <authorList>
            <person name="Dai X."/>
        </authorList>
    </citation>
    <scope>NUCLEOTIDE SEQUENCE [LARGE SCALE GENOMIC DNA]</scope>
    <source>
        <strain evidence="1 2">E7</strain>
    </source>
</reference>
<gene>
    <name evidence="1" type="ORF">F1728_20540</name>
</gene>
<dbReference type="EMBL" id="CP043930">
    <property type="protein sequence ID" value="QGQ24933.1"/>
    <property type="molecule type" value="Genomic_DNA"/>
</dbReference>